<evidence type="ECO:0000313" key="11">
    <source>
        <dbReference type="Proteomes" id="UP000475582"/>
    </source>
</evidence>
<dbReference type="OrthoDB" id="8578401at2"/>
<keyword evidence="10" id="KW-0969">Cilium</keyword>
<evidence type="ECO:0000313" key="10">
    <source>
        <dbReference type="EMBL" id="MTV40246.1"/>
    </source>
</evidence>
<dbReference type="InterPro" id="IPR037058">
    <property type="entry name" value="Falgellar_hook_FlgE_sf"/>
</dbReference>
<dbReference type="GO" id="GO:0005829">
    <property type="term" value="C:cytosol"/>
    <property type="evidence" value="ECO:0007669"/>
    <property type="project" value="TreeGrafter"/>
</dbReference>
<dbReference type="GO" id="GO:0009425">
    <property type="term" value="C:bacterial-type flagellum basal body"/>
    <property type="evidence" value="ECO:0007669"/>
    <property type="project" value="UniProtKB-SubCell"/>
</dbReference>
<gene>
    <name evidence="10" type="ORF">GM676_22025</name>
</gene>
<dbReference type="InterPro" id="IPR037925">
    <property type="entry name" value="FlgE/F/G-like"/>
</dbReference>
<dbReference type="PANTHER" id="PTHR30435">
    <property type="entry name" value="FLAGELLAR PROTEIN"/>
    <property type="match status" value="1"/>
</dbReference>
<feature type="domain" description="Flagellar basal body rod protein N-terminal" evidence="6">
    <location>
        <begin position="5"/>
        <end position="32"/>
    </location>
</feature>
<dbReference type="Pfam" id="PF06429">
    <property type="entry name" value="Flg_bbr_C"/>
    <property type="match status" value="1"/>
</dbReference>
<evidence type="ECO:0000256" key="4">
    <source>
        <dbReference type="ARBA" id="ARBA00023143"/>
    </source>
</evidence>
<evidence type="ECO:0000256" key="1">
    <source>
        <dbReference type="ARBA" id="ARBA00004117"/>
    </source>
</evidence>
<dbReference type="RefSeq" id="WP_155466115.1">
    <property type="nucleotide sequence ID" value="NZ_WNKY01000031.1"/>
</dbReference>
<reference evidence="10 11" key="1">
    <citation type="submission" date="2019-11" db="EMBL/GenBank/DDBJ databases">
        <title>Type strains purchased from KCTC, JCM and DSMZ.</title>
        <authorList>
            <person name="Lu H."/>
        </authorList>
    </citation>
    <scope>NUCLEOTIDE SEQUENCE [LARGE SCALE GENOMIC DNA]</scope>
    <source>
        <strain evidence="10 11">KCTC 22382</strain>
    </source>
</reference>
<comment type="function">
    <text evidence="5">A flexible structure which links the flagellar filament to the drive apparatus in the basal body.</text>
</comment>
<dbReference type="InterPro" id="IPR053967">
    <property type="entry name" value="LlgE_F_G-like_D1"/>
</dbReference>
<evidence type="ECO:0000259" key="8">
    <source>
        <dbReference type="Pfam" id="PF07559"/>
    </source>
</evidence>
<protein>
    <recommendedName>
        <fullName evidence="3 5">Flagellar hook protein FlgE</fullName>
    </recommendedName>
</protein>
<keyword evidence="10" id="KW-0966">Cell projection</keyword>
<dbReference type="SUPFAM" id="SSF117143">
    <property type="entry name" value="Flagellar hook protein flgE"/>
    <property type="match status" value="1"/>
</dbReference>
<dbReference type="GO" id="GO:0009424">
    <property type="term" value="C:bacterial-type flagellum hook"/>
    <property type="evidence" value="ECO:0007669"/>
    <property type="project" value="InterPro"/>
</dbReference>
<keyword evidence="10" id="KW-0282">Flagellum</keyword>
<dbReference type="Pfam" id="PF07559">
    <property type="entry name" value="FlgE_D2"/>
    <property type="match status" value="1"/>
</dbReference>
<name>A0A6L6PMB0_9BURK</name>
<dbReference type="Gene3D" id="2.60.98.20">
    <property type="entry name" value="Flagellar hook protein FlgE"/>
    <property type="match status" value="1"/>
</dbReference>
<feature type="domain" description="Flagellar hook protein FlgE D2" evidence="8">
    <location>
        <begin position="160"/>
        <end position="399"/>
    </location>
</feature>
<dbReference type="EMBL" id="WNKY01000031">
    <property type="protein sequence ID" value="MTV40246.1"/>
    <property type="molecule type" value="Genomic_DNA"/>
</dbReference>
<dbReference type="GO" id="GO:0005198">
    <property type="term" value="F:structural molecule activity"/>
    <property type="evidence" value="ECO:0007669"/>
    <property type="project" value="InterPro"/>
</dbReference>
<evidence type="ECO:0000256" key="5">
    <source>
        <dbReference type="RuleBase" id="RU362116"/>
    </source>
</evidence>
<dbReference type="PROSITE" id="PS00588">
    <property type="entry name" value="FLAGELLA_BB_ROD"/>
    <property type="match status" value="1"/>
</dbReference>
<organism evidence="10 11">
    <name type="scientific">Duganella radicis</name>
    <dbReference type="NCBI Taxonomy" id="551988"/>
    <lineage>
        <taxon>Bacteria</taxon>
        <taxon>Pseudomonadati</taxon>
        <taxon>Pseudomonadota</taxon>
        <taxon>Betaproteobacteria</taxon>
        <taxon>Burkholderiales</taxon>
        <taxon>Oxalobacteraceae</taxon>
        <taxon>Telluria group</taxon>
        <taxon>Duganella</taxon>
    </lineage>
</organism>
<feature type="domain" description="Flagellar hook protein FlgE/F/G-like D1" evidence="9">
    <location>
        <begin position="82"/>
        <end position="123"/>
    </location>
</feature>
<dbReference type="Proteomes" id="UP000475582">
    <property type="component" value="Unassembled WGS sequence"/>
</dbReference>
<dbReference type="PRINTS" id="PR01005">
    <property type="entry name" value="FLGHOOKAP1"/>
</dbReference>
<dbReference type="Pfam" id="PF00460">
    <property type="entry name" value="Flg_bb_rod"/>
    <property type="match status" value="1"/>
</dbReference>
<dbReference type="InterPro" id="IPR019776">
    <property type="entry name" value="Flagellar_basal_body_rod_CS"/>
</dbReference>
<dbReference type="GO" id="GO:0071978">
    <property type="term" value="P:bacterial-type flagellum-dependent swarming motility"/>
    <property type="evidence" value="ECO:0007669"/>
    <property type="project" value="TreeGrafter"/>
</dbReference>
<dbReference type="InterPro" id="IPR001444">
    <property type="entry name" value="Flag_bb_rod_N"/>
</dbReference>
<dbReference type="AlphaFoldDB" id="A0A6L6PMB0"/>
<evidence type="ECO:0000259" key="9">
    <source>
        <dbReference type="Pfam" id="PF22692"/>
    </source>
</evidence>
<proteinExistence type="inferred from homology"/>
<evidence type="ECO:0000259" key="7">
    <source>
        <dbReference type="Pfam" id="PF06429"/>
    </source>
</evidence>
<dbReference type="InterPro" id="IPR010930">
    <property type="entry name" value="Flg_bb/hook_C_dom"/>
</dbReference>
<dbReference type="InterPro" id="IPR020013">
    <property type="entry name" value="Flagellar_FlgE/F/G"/>
</dbReference>
<sequence>MFQQGLSGLNAASKSLDVIGNNIANASTVGFKASQAQFADLYANSLNGVSGQNAGIGVTVSKLAQQFTQGNIETSSNPLDVAINGGGFFRLVVNGAVQYSRNGQFHEDASHTLVNAQGAQLTGYLSNKAGVIQLGAPVPLTLDKSDLTPVQTTEANFQLNLSSAETVPTTIPFDANDPTSYNKQTVLNVYDSLGTAHIMTTYYVKTDANTWDVYAAADNKEVVSASVAATVATDGPTITARNDYNDAVRATPPDPAAIALAAGNYATAAYQAMLTAASTPPAAATQAQLDALTAAYTALDPTVSGSITGKTPDQINAILGAAITVPAVKAGTLLFTKNGALDPQAMALMTNPQTLPFQIQLPIFPDTGAQVPMTIATTFDKTTQYGSVTNDLGSTQNGYSAGSWQRYSIDENGVILGQYSNGKSRAMGQIAMANFASVDGLTPLGNNAWAESSASGPPTVGVPNAGSMGQLRSAAVETSNTDLTAELVNMITAQRVYQANAQTIKTEDSILQTLVNLR</sequence>
<evidence type="ECO:0000256" key="2">
    <source>
        <dbReference type="ARBA" id="ARBA00009677"/>
    </source>
</evidence>
<accession>A0A6L6PMB0</accession>
<dbReference type="NCBIfam" id="TIGR03506">
    <property type="entry name" value="FlgEFG_subfam"/>
    <property type="match status" value="1"/>
</dbReference>
<keyword evidence="4 5" id="KW-0975">Bacterial flagellum</keyword>
<keyword evidence="11" id="KW-1185">Reference proteome</keyword>
<feature type="domain" description="Flagellar basal-body/hook protein C-terminal" evidence="7">
    <location>
        <begin position="473"/>
        <end position="517"/>
    </location>
</feature>
<comment type="caution">
    <text evidence="10">The sequence shown here is derived from an EMBL/GenBank/DDBJ whole genome shotgun (WGS) entry which is preliminary data.</text>
</comment>
<dbReference type="PANTHER" id="PTHR30435:SF1">
    <property type="entry name" value="FLAGELLAR HOOK PROTEIN FLGE"/>
    <property type="match status" value="1"/>
</dbReference>
<dbReference type="InterPro" id="IPR011491">
    <property type="entry name" value="FlgE_D2"/>
</dbReference>
<dbReference type="InterPro" id="IPR002371">
    <property type="entry name" value="FlgK"/>
</dbReference>
<comment type="similarity">
    <text evidence="2 5">Belongs to the flagella basal body rod proteins family.</text>
</comment>
<dbReference type="GO" id="GO:0044780">
    <property type="term" value="P:bacterial-type flagellum assembly"/>
    <property type="evidence" value="ECO:0007669"/>
    <property type="project" value="InterPro"/>
</dbReference>
<comment type="subcellular location">
    <subcellularLocation>
        <location evidence="1 5">Bacterial flagellum basal body</location>
    </subcellularLocation>
</comment>
<evidence type="ECO:0000256" key="3">
    <source>
        <dbReference type="ARBA" id="ARBA00019015"/>
    </source>
</evidence>
<evidence type="ECO:0000259" key="6">
    <source>
        <dbReference type="Pfam" id="PF00460"/>
    </source>
</evidence>
<dbReference type="Pfam" id="PF22692">
    <property type="entry name" value="LlgE_F_G_D1"/>
    <property type="match status" value="1"/>
</dbReference>